<evidence type="ECO:0000256" key="9">
    <source>
        <dbReference type="ARBA" id="ARBA00023306"/>
    </source>
</evidence>
<dbReference type="Proteomes" id="UP000003494">
    <property type="component" value="Unassembled WGS sequence"/>
</dbReference>
<dbReference type="HOGENOM" id="CLU_073546_2_0_9"/>
<evidence type="ECO:0000256" key="10">
    <source>
        <dbReference type="PIRNR" id="PIRNR003097"/>
    </source>
</evidence>
<keyword evidence="9 10" id="KW-0131">Cell cycle</keyword>
<evidence type="ECO:0000256" key="7">
    <source>
        <dbReference type="ARBA" id="ARBA00022989"/>
    </source>
</evidence>
<keyword evidence="7 11" id="KW-1133">Transmembrane helix</keyword>
<evidence type="ECO:0000256" key="8">
    <source>
        <dbReference type="ARBA" id="ARBA00023136"/>
    </source>
</evidence>
<dbReference type="eggNOG" id="COG2177">
    <property type="taxonomic scope" value="Bacteria"/>
</dbReference>
<name>C4GCE9_9FIRM</name>
<dbReference type="EMBL" id="ACIP02000004">
    <property type="protein sequence ID" value="EEP27649.1"/>
    <property type="molecule type" value="Genomic_DNA"/>
</dbReference>
<dbReference type="InterPro" id="IPR040690">
    <property type="entry name" value="FtsX_ECD"/>
</dbReference>
<reference evidence="14" key="1">
    <citation type="submission" date="2009-04" db="EMBL/GenBank/DDBJ databases">
        <authorList>
            <person name="Weinstock G."/>
            <person name="Sodergren E."/>
            <person name="Clifton S."/>
            <person name="Fulton L."/>
            <person name="Fulton B."/>
            <person name="Courtney L."/>
            <person name="Fronick C."/>
            <person name="Harrison M."/>
            <person name="Strong C."/>
            <person name="Farmer C."/>
            <person name="Delahaunty K."/>
            <person name="Markovic C."/>
            <person name="Hall O."/>
            <person name="Minx P."/>
            <person name="Tomlinson C."/>
            <person name="Mitreva M."/>
            <person name="Nelson J."/>
            <person name="Hou S."/>
            <person name="Wollam A."/>
            <person name="Pepin K.H."/>
            <person name="Johnson M."/>
            <person name="Bhonagiri V."/>
            <person name="Nash W.E."/>
            <person name="Warren W."/>
            <person name="Chinwalla A."/>
            <person name="Mardis E.R."/>
            <person name="Wilson R.K."/>
        </authorList>
    </citation>
    <scope>NUCLEOTIDE SEQUENCE [LARGE SCALE GENOMIC DNA]</scope>
    <source>
        <strain evidence="14">DSM 14600</strain>
    </source>
</reference>
<dbReference type="RefSeq" id="WP_006906638.1">
    <property type="nucleotide sequence ID" value="NZ_GG665867.1"/>
</dbReference>
<dbReference type="InterPro" id="IPR003838">
    <property type="entry name" value="ABC3_permease_C"/>
</dbReference>
<keyword evidence="15" id="KW-1185">Reference proteome</keyword>
<evidence type="ECO:0000313" key="14">
    <source>
        <dbReference type="EMBL" id="EEP27649.1"/>
    </source>
</evidence>
<protein>
    <recommendedName>
        <fullName evidence="3 10">Cell division protein FtsX</fullName>
    </recommendedName>
</protein>
<dbReference type="PANTHER" id="PTHR47755:SF1">
    <property type="entry name" value="CELL DIVISION PROTEIN FTSX"/>
    <property type="match status" value="1"/>
</dbReference>
<feature type="transmembrane region" description="Helical" evidence="11">
    <location>
        <begin position="216"/>
        <end position="240"/>
    </location>
</feature>
<dbReference type="AlphaFoldDB" id="C4GCE9"/>
<dbReference type="STRING" id="626523.GCWU000342_01642"/>
<dbReference type="Pfam" id="PF02687">
    <property type="entry name" value="FtsX"/>
    <property type="match status" value="1"/>
</dbReference>
<accession>C4GCE9</accession>
<dbReference type="Pfam" id="PF18075">
    <property type="entry name" value="FtsX_ECD"/>
    <property type="match status" value="1"/>
</dbReference>
<feature type="transmembrane region" description="Helical" evidence="11">
    <location>
        <begin position="260"/>
        <end position="285"/>
    </location>
</feature>
<evidence type="ECO:0000313" key="15">
    <source>
        <dbReference type="Proteomes" id="UP000003494"/>
    </source>
</evidence>
<evidence type="ECO:0000256" key="5">
    <source>
        <dbReference type="ARBA" id="ARBA00022618"/>
    </source>
</evidence>
<comment type="function">
    <text evidence="10">Part of the ABC transporter FtsEX involved in asymmetric cellular division facilitating the initiation of sporulation.</text>
</comment>
<comment type="subcellular location">
    <subcellularLocation>
        <location evidence="1">Cell membrane</location>
        <topology evidence="1">Multi-pass membrane protein</topology>
    </subcellularLocation>
</comment>
<evidence type="ECO:0000256" key="3">
    <source>
        <dbReference type="ARBA" id="ARBA00021907"/>
    </source>
</evidence>
<keyword evidence="8 10" id="KW-0472">Membrane</keyword>
<dbReference type="Gene3D" id="3.30.70.3040">
    <property type="match status" value="1"/>
</dbReference>
<evidence type="ECO:0000256" key="2">
    <source>
        <dbReference type="ARBA" id="ARBA00007379"/>
    </source>
</evidence>
<evidence type="ECO:0000259" key="12">
    <source>
        <dbReference type="Pfam" id="PF02687"/>
    </source>
</evidence>
<evidence type="ECO:0000259" key="13">
    <source>
        <dbReference type="Pfam" id="PF18075"/>
    </source>
</evidence>
<evidence type="ECO:0000256" key="6">
    <source>
        <dbReference type="ARBA" id="ARBA00022692"/>
    </source>
</evidence>
<dbReference type="GO" id="GO:0051301">
    <property type="term" value="P:cell division"/>
    <property type="evidence" value="ECO:0007669"/>
    <property type="project" value="UniProtKB-KW"/>
</dbReference>
<dbReference type="NCBIfam" id="NF038347">
    <property type="entry name" value="FtsX_Gpos"/>
    <property type="match status" value="1"/>
</dbReference>
<sequence length="296" mass="32869">MYNIKQGFRNIWHNKMFSLASIATMAATIFLFGAFYSLVTNFSQMVKEAEQGVAVTVFFVDGVSQEQVDAIGDAIKARPEVKNYRYVSADEAWNSFKQNYFKNNENLADGFKEDNPLANSSNYQVFLNDVSEQGSLVEYLKTVDGVRQVNQSEVAAKTLSDFNRLLKYVSVGVVAILIAVAIFLINNTITVGISVRKEEISIMKLIGAKDRFIRSPFIVEGVVIGLLGALIPLVALFFMYQGIVGYVSGKFSFLSGMMDFIPIMSIFRILVPVSLVLGVGIGYLGSRMTLKRHLKV</sequence>
<keyword evidence="4 10" id="KW-1003">Cell membrane</keyword>
<proteinExistence type="inferred from homology"/>
<keyword evidence="5 10" id="KW-0132">Cell division</keyword>
<dbReference type="InterPro" id="IPR004513">
    <property type="entry name" value="FtsX"/>
</dbReference>
<dbReference type="PANTHER" id="PTHR47755">
    <property type="entry name" value="CELL DIVISION PROTEIN FTSX"/>
    <property type="match status" value="1"/>
</dbReference>
<comment type="similarity">
    <text evidence="2 10">Belongs to the ABC-4 integral membrane protein family. FtsX subfamily.</text>
</comment>
<feature type="domain" description="FtsX extracellular" evidence="13">
    <location>
        <begin position="53"/>
        <end position="149"/>
    </location>
</feature>
<feature type="transmembrane region" description="Helical" evidence="11">
    <location>
        <begin position="168"/>
        <end position="195"/>
    </location>
</feature>
<organism evidence="14 15">
    <name type="scientific">Shuttleworthella satelles DSM 14600</name>
    <dbReference type="NCBI Taxonomy" id="626523"/>
    <lineage>
        <taxon>Bacteria</taxon>
        <taxon>Bacillati</taxon>
        <taxon>Bacillota</taxon>
        <taxon>Clostridia</taxon>
        <taxon>Lachnospirales</taxon>
        <taxon>Lachnospiraceae</taxon>
        <taxon>Shuttleworthella</taxon>
    </lineage>
</organism>
<keyword evidence="6 11" id="KW-0812">Transmembrane</keyword>
<dbReference type="GO" id="GO:0005886">
    <property type="term" value="C:plasma membrane"/>
    <property type="evidence" value="ECO:0007669"/>
    <property type="project" value="UniProtKB-SubCell"/>
</dbReference>
<dbReference type="InterPro" id="IPR058204">
    <property type="entry name" value="FtsX_firmicutes-type"/>
</dbReference>
<evidence type="ECO:0000256" key="4">
    <source>
        <dbReference type="ARBA" id="ARBA00022475"/>
    </source>
</evidence>
<gene>
    <name evidence="14" type="ORF">GCWU000342_01642</name>
</gene>
<feature type="transmembrane region" description="Helical" evidence="11">
    <location>
        <begin position="16"/>
        <end position="39"/>
    </location>
</feature>
<comment type="caution">
    <text evidence="14">The sequence shown here is derived from an EMBL/GenBank/DDBJ whole genome shotgun (WGS) entry which is preliminary data.</text>
</comment>
<feature type="domain" description="ABC3 transporter permease C-terminal" evidence="12">
    <location>
        <begin position="173"/>
        <end position="291"/>
    </location>
</feature>
<dbReference type="PIRSF" id="PIRSF003097">
    <property type="entry name" value="FtsX"/>
    <property type="match status" value="1"/>
</dbReference>
<evidence type="ECO:0000256" key="11">
    <source>
        <dbReference type="SAM" id="Phobius"/>
    </source>
</evidence>
<evidence type="ECO:0000256" key="1">
    <source>
        <dbReference type="ARBA" id="ARBA00004651"/>
    </source>
</evidence>